<dbReference type="Proteomes" id="UP000001449">
    <property type="component" value="Chromosome 1"/>
</dbReference>
<accession>B8BRL7</accession>
<reference evidence="5 6" key="2">
    <citation type="journal article" date="2008" name="Nature">
        <title>The Phaeodactylum genome reveals the evolutionary history of diatom genomes.</title>
        <authorList>
            <person name="Bowler C."/>
            <person name="Allen A.E."/>
            <person name="Badger J.H."/>
            <person name="Grimwood J."/>
            <person name="Jabbari K."/>
            <person name="Kuo A."/>
            <person name="Maheswari U."/>
            <person name="Martens C."/>
            <person name="Maumus F."/>
            <person name="Otillar R.P."/>
            <person name="Rayko E."/>
            <person name="Salamov A."/>
            <person name="Vandepoele K."/>
            <person name="Beszteri B."/>
            <person name="Gruber A."/>
            <person name="Heijde M."/>
            <person name="Katinka M."/>
            <person name="Mock T."/>
            <person name="Valentin K."/>
            <person name="Verret F."/>
            <person name="Berges J.A."/>
            <person name="Brownlee C."/>
            <person name="Cadoret J.P."/>
            <person name="Chiovitti A."/>
            <person name="Choi C.J."/>
            <person name="Coesel S."/>
            <person name="De Martino A."/>
            <person name="Detter J.C."/>
            <person name="Durkin C."/>
            <person name="Falciatore A."/>
            <person name="Fournet J."/>
            <person name="Haruta M."/>
            <person name="Huysman M.J."/>
            <person name="Jenkins B.D."/>
            <person name="Jiroutova K."/>
            <person name="Jorgensen R.E."/>
            <person name="Joubert Y."/>
            <person name="Kaplan A."/>
            <person name="Kroger N."/>
            <person name="Kroth P.G."/>
            <person name="La Roche J."/>
            <person name="Lindquist E."/>
            <person name="Lommer M."/>
            <person name="Martin-Jezequel V."/>
            <person name="Lopez P.J."/>
            <person name="Lucas S."/>
            <person name="Mangogna M."/>
            <person name="McGinnis K."/>
            <person name="Medlin L.K."/>
            <person name="Montsant A."/>
            <person name="Oudot-Le Secq M.P."/>
            <person name="Napoli C."/>
            <person name="Obornik M."/>
            <person name="Parker M.S."/>
            <person name="Petit J.L."/>
            <person name="Porcel B.M."/>
            <person name="Poulsen N."/>
            <person name="Robison M."/>
            <person name="Rychlewski L."/>
            <person name="Rynearson T.A."/>
            <person name="Schmutz J."/>
            <person name="Shapiro H."/>
            <person name="Siaut M."/>
            <person name="Stanley M."/>
            <person name="Sussman M.R."/>
            <person name="Taylor A.R."/>
            <person name="Vardi A."/>
            <person name="von Dassow P."/>
            <person name="Vyverman W."/>
            <person name="Willis A."/>
            <person name="Wyrwicz L.S."/>
            <person name="Rokhsar D.S."/>
            <person name="Weissenbach J."/>
            <person name="Armbrust E.V."/>
            <person name="Green B.R."/>
            <person name="Van de Peer Y."/>
            <person name="Grigoriev I.V."/>
        </authorList>
    </citation>
    <scope>NUCLEOTIDE SEQUENCE [LARGE SCALE GENOMIC DNA]</scope>
    <source>
        <strain evidence="5 6">CCMP1335</strain>
    </source>
</reference>
<evidence type="ECO:0000256" key="1">
    <source>
        <dbReference type="ARBA" id="ARBA00013201"/>
    </source>
</evidence>
<dbReference type="KEGG" id="tps:THAPSDRAFT_1672"/>
<evidence type="ECO:0000313" key="6">
    <source>
        <dbReference type="Proteomes" id="UP000001449"/>
    </source>
</evidence>
<dbReference type="PANTHER" id="PTHR10272:SF0">
    <property type="entry name" value="PLATELET-ACTIVATING FACTOR ACETYLHYDROLASE"/>
    <property type="match status" value="1"/>
</dbReference>
<dbReference type="InterPro" id="IPR029058">
    <property type="entry name" value="AB_hydrolase_fold"/>
</dbReference>
<dbReference type="eggNOG" id="KOG3847">
    <property type="taxonomic scope" value="Eukaryota"/>
</dbReference>
<gene>
    <name evidence="5" type="ORF">THAPSDRAFT_1672</name>
</gene>
<dbReference type="EMBL" id="CM000638">
    <property type="protein sequence ID" value="EED95981.1"/>
    <property type="molecule type" value="Genomic_DNA"/>
</dbReference>
<dbReference type="STRING" id="35128.B8BRL7"/>
<dbReference type="PANTHER" id="PTHR10272">
    <property type="entry name" value="PLATELET-ACTIVATING FACTOR ACETYLHYDROLASE"/>
    <property type="match status" value="1"/>
</dbReference>
<dbReference type="Pfam" id="PF03403">
    <property type="entry name" value="PAF-AH_p_II"/>
    <property type="match status" value="2"/>
</dbReference>
<evidence type="ECO:0000313" key="5">
    <source>
        <dbReference type="EMBL" id="EED95981.1"/>
    </source>
</evidence>
<sequence>MMVLGEEIQQFPLYLVKVPISSSYLSSNFLPKKNDNMLLKRSFYSPHPLVVGNAPLVGVLDLPSTNIHRPPLRLFFPADLTPDASQRRRRPKQANYFVNNRVAYVLQGFASMIVSRHDTRLFKWVLRPLMWLISLFAPPRYLKIPETVQVTKDSPVRYVPPTKKQSGKQSLVVFSHGLTGTGEENSVFCTSLAKRGYVVACIHHRDGSSARVPMPDGTCMFYEHHPTDDDYQPKRRLDQVKVRAKEMLTTCHWLLGTPDNDSSDDKEQYPLLKEICNNLESKSVFTSGFSYGAATSALAATMEPNMFQCAILLDGWFHIDFSSRGIEFDFPPEAFGKSSDIDNDGKITSTTTPPAGLSIPAIFINSSQFQGYSKLYAATNRLADQINKSYKMEAAEMHVIPNTMHQNFCDIVFWLPRWALRRGGRMFAIGSADAYEVHQSIMDWTVQFLDKHA</sequence>
<dbReference type="AlphaFoldDB" id="B8BRL7"/>
<keyword evidence="4" id="KW-0443">Lipid metabolism</keyword>
<dbReference type="InParanoid" id="B8BRL7"/>
<protein>
    <recommendedName>
        <fullName evidence="1">1-alkyl-2-acetylglycerophosphocholine esterase</fullName>
        <ecNumber evidence="1">3.1.1.47</ecNumber>
    </recommendedName>
</protein>
<evidence type="ECO:0000256" key="4">
    <source>
        <dbReference type="ARBA" id="ARBA00023098"/>
    </source>
</evidence>
<dbReference type="GeneID" id="7445523"/>
<proteinExistence type="predicted"/>
<organism evidence="5 6">
    <name type="scientific">Thalassiosira pseudonana</name>
    <name type="common">Marine diatom</name>
    <name type="synonym">Cyclotella nana</name>
    <dbReference type="NCBI Taxonomy" id="35128"/>
    <lineage>
        <taxon>Eukaryota</taxon>
        <taxon>Sar</taxon>
        <taxon>Stramenopiles</taxon>
        <taxon>Ochrophyta</taxon>
        <taxon>Bacillariophyta</taxon>
        <taxon>Coscinodiscophyceae</taxon>
        <taxon>Thalassiosirophycidae</taxon>
        <taxon>Thalassiosirales</taxon>
        <taxon>Thalassiosiraceae</taxon>
        <taxon>Thalassiosira</taxon>
    </lineage>
</organism>
<dbReference type="SUPFAM" id="SSF53474">
    <property type="entry name" value="alpha/beta-Hydrolases"/>
    <property type="match status" value="1"/>
</dbReference>
<dbReference type="PaxDb" id="35128-Thaps1672"/>
<dbReference type="RefSeq" id="XP_002286340.1">
    <property type="nucleotide sequence ID" value="XM_002286304.1"/>
</dbReference>
<name>B8BRL7_THAPS</name>
<dbReference type="Gene3D" id="3.40.50.1820">
    <property type="entry name" value="alpha/beta hydrolase"/>
    <property type="match status" value="1"/>
</dbReference>
<dbReference type="GO" id="GO:0016042">
    <property type="term" value="P:lipid catabolic process"/>
    <property type="evidence" value="ECO:0007669"/>
    <property type="project" value="UniProtKB-KW"/>
</dbReference>
<reference evidence="5 6" key="1">
    <citation type="journal article" date="2004" name="Science">
        <title>The genome of the diatom Thalassiosira pseudonana: ecology, evolution, and metabolism.</title>
        <authorList>
            <person name="Armbrust E.V."/>
            <person name="Berges J.A."/>
            <person name="Bowler C."/>
            <person name="Green B.R."/>
            <person name="Martinez D."/>
            <person name="Putnam N.H."/>
            <person name="Zhou S."/>
            <person name="Allen A.E."/>
            <person name="Apt K.E."/>
            <person name="Bechner M."/>
            <person name="Brzezinski M.A."/>
            <person name="Chaal B.K."/>
            <person name="Chiovitti A."/>
            <person name="Davis A.K."/>
            <person name="Demarest M.S."/>
            <person name="Detter J.C."/>
            <person name="Glavina T."/>
            <person name="Goodstein D."/>
            <person name="Hadi M.Z."/>
            <person name="Hellsten U."/>
            <person name="Hildebrand M."/>
            <person name="Jenkins B.D."/>
            <person name="Jurka J."/>
            <person name="Kapitonov V.V."/>
            <person name="Kroger N."/>
            <person name="Lau W.W."/>
            <person name="Lane T.W."/>
            <person name="Larimer F.W."/>
            <person name="Lippmeier J.C."/>
            <person name="Lucas S."/>
            <person name="Medina M."/>
            <person name="Montsant A."/>
            <person name="Obornik M."/>
            <person name="Parker M.S."/>
            <person name="Palenik B."/>
            <person name="Pazour G.J."/>
            <person name="Richardson P.M."/>
            <person name="Rynearson T.A."/>
            <person name="Saito M.A."/>
            <person name="Schwartz D.C."/>
            <person name="Thamatrakoln K."/>
            <person name="Valentin K."/>
            <person name="Vardi A."/>
            <person name="Wilkerson F.P."/>
            <person name="Rokhsar D.S."/>
        </authorList>
    </citation>
    <scope>NUCLEOTIDE SEQUENCE [LARGE SCALE GENOMIC DNA]</scope>
    <source>
        <strain evidence="5 6">CCMP1335</strain>
    </source>
</reference>
<dbReference type="EC" id="3.1.1.47" evidence="1"/>
<evidence type="ECO:0000256" key="3">
    <source>
        <dbReference type="ARBA" id="ARBA00022963"/>
    </source>
</evidence>
<keyword evidence="6" id="KW-1185">Reference proteome</keyword>
<evidence type="ECO:0000256" key="2">
    <source>
        <dbReference type="ARBA" id="ARBA00022801"/>
    </source>
</evidence>
<dbReference type="GO" id="GO:0003847">
    <property type="term" value="F:1-alkyl-2-acetylglycerophosphocholine esterase activity"/>
    <property type="evidence" value="ECO:0000318"/>
    <property type="project" value="GO_Central"/>
</dbReference>
<dbReference type="HOGENOM" id="CLU_604836_0_0_1"/>
<keyword evidence="2" id="KW-0378">Hydrolase</keyword>
<keyword evidence="3" id="KW-0442">Lipid degradation</keyword>